<feature type="transmembrane region" description="Helical" evidence="1">
    <location>
        <begin position="12"/>
        <end position="39"/>
    </location>
</feature>
<accession>A0A0B3WRC1</accession>
<evidence type="ECO:0000256" key="1">
    <source>
        <dbReference type="SAM" id="Phobius"/>
    </source>
</evidence>
<keyword evidence="1" id="KW-1133">Transmembrane helix</keyword>
<organism evidence="2 3">
    <name type="scientific">Terrisporobacter othiniensis</name>
    <dbReference type="NCBI Taxonomy" id="1577792"/>
    <lineage>
        <taxon>Bacteria</taxon>
        <taxon>Bacillati</taxon>
        <taxon>Bacillota</taxon>
        <taxon>Clostridia</taxon>
        <taxon>Peptostreptococcales</taxon>
        <taxon>Peptostreptococcaceae</taxon>
        <taxon>Terrisporobacter</taxon>
    </lineage>
</organism>
<dbReference type="AlphaFoldDB" id="A0A0B3WRC1"/>
<feature type="transmembrane region" description="Helical" evidence="1">
    <location>
        <begin position="93"/>
        <end position="112"/>
    </location>
</feature>
<sequence>MLKNATKTKSVLSTSLIVIFFMLGLILLMTVIMGIPYIFNNIKDTNTIVHGIGAFVIGITYFMMIISLLEIVSSSKVNIFIKSNVKQFKRIGCLLLINLGIDYVFSIIYGVSGMRFVDLAPGVFITPSMCIYFIAGLLCFVIADAFDQAITIKEENEFTV</sequence>
<keyword evidence="1" id="KW-0472">Membrane</keyword>
<comment type="caution">
    <text evidence="2">The sequence shown here is derived from an EMBL/GenBank/DDBJ whole genome shotgun (WGS) entry which is preliminary data.</text>
</comment>
<dbReference type="STRING" id="1577792.QX51_10060"/>
<name>A0A0B3WRC1_9FIRM</name>
<reference evidence="2 3" key="1">
    <citation type="submission" date="2014-12" db="EMBL/GenBank/DDBJ databases">
        <title>Draft genome sequence of Terrisporobacter sp. 08-306576, isolated from the blood culture of a bacteremia patient.</title>
        <authorList>
            <person name="Lund L.C."/>
            <person name="Sydenham T.V."/>
            <person name="Hogh S.V."/>
            <person name="Skov M.N."/>
            <person name="Kemp M."/>
            <person name="Justesen U.S."/>
        </authorList>
    </citation>
    <scope>NUCLEOTIDE SEQUENCE [LARGE SCALE GENOMIC DNA]</scope>
    <source>
        <strain evidence="2 3">08-306576</strain>
    </source>
</reference>
<dbReference type="Pfam" id="PF11188">
    <property type="entry name" value="DUF2975"/>
    <property type="match status" value="1"/>
</dbReference>
<dbReference type="OrthoDB" id="1751318at2"/>
<dbReference type="EMBL" id="JWHR01000092">
    <property type="protein sequence ID" value="KHS57100.1"/>
    <property type="molecule type" value="Genomic_DNA"/>
</dbReference>
<keyword evidence="3" id="KW-1185">Reference proteome</keyword>
<feature type="transmembrane region" description="Helical" evidence="1">
    <location>
        <begin position="124"/>
        <end position="143"/>
    </location>
</feature>
<dbReference type="Proteomes" id="UP000031189">
    <property type="component" value="Unassembled WGS sequence"/>
</dbReference>
<dbReference type="RefSeq" id="WP_039679788.1">
    <property type="nucleotide sequence ID" value="NZ_JWHR01000092.1"/>
</dbReference>
<gene>
    <name evidence="2" type="ORF">QX51_10060</name>
</gene>
<keyword evidence="1" id="KW-0812">Transmembrane</keyword>
<evidence type="ECO:0000313" key="3">
    <source>
        <dbReference type="Proteomes" id="UP000031189"/>
    </source>
</evidence>
<proteinExistence type="predicted"/>
<evidence type="ECO:0000313" key="2">
    <source>
        <dbReference type="EMBL" id="KHS57100.1"/>
    </source>
</evidence>
<feature type="transmembrane region" description="Helical" evidence="1">
    <location>
        <begin position="51"/>
        <end position="72"/>
    </location>
</feature>
<dbReference type="InterPro" id="IPR021354">
    <property type="entry name" value="DUF2975"/>
</dbReference>
<evidence type="ECO:0008006" key="4">
    <source>
        <dbReference type="Google" id="ProtNLM"/>
    </source>
</evidence>
<protein>
    <recommendedName>
        <fullName evidence="4">DUF2975 domain-containing protein</fullName>
    </recommendedName>
</protein>